<proteinExistence type="predicted"/>
<accession>A0A3B4V0Z3</accession>
<reference evidence="3" key="2">
    <citation type="submission" date="2025-09" db="UniProtKB">
        <authorList>
            <consortium name="Ensembl"/>
        </authorList>
    </citation>
    <scope>IDENTIFICATION</scope>
</reference>
<dbReference type="SUPFAM" id="SSF56436">
    <property type="entry name" value="C-type lectin-like"/>
    <property type="match status" value="1"/>
</dbReference>
<evidence type="ECO:0000259" key="2">
    <source>
        <dbReference type="PROSITE" id="PS50041"/>
    </source>
</evidence>
<dbReference type="PANTHER" id="PTHR22803">
    <property type="entry name" value="MANNOSE, PHOSPHOLIPASE, LECTIN RECEPTOR RELATED"/>
    <property type="match status" value="1"/>
</dbReference>
<dbReference type="InterPro" id="IPR001304">
    <property type="entry name" value="C-type_lectin-like"/>
</dbReference>
<feature type="region of interest" description="Disordered" evidence="1">
    <location>
        <begin position="1"/>
        <end position="21"/>
    </location>
</feature>
<protein>
    <recommendedName>
        <fullName evidence="2">C-type lectin domain-containing protein</fullName>
    </recommendedName>
</protein>
<dbReference type="Gene3D" id="3.10.100.10">
    <property type="entry name" value="Mannose-Binding Protein A, subunit A"/>
    <property type="match status" value="1"/>
</dbReference>
<dbReference type="GeneTree" id="ENSGT00940000177777"/>
<dbReference type="InterPro" id="IPR016186">
    <property type="entry name" value="C-type_lectin-like/link_sf"/>
</dbReference>
<dbReference type="Pfam" id="PF00059">
    <property type="entry name" value="Lectin_C"/>
    <property type="match status" value="1"/>
</dbReference>
<dbReference type="AlphaFoldDB" id="A0A3B4V0Z3"/>
<dbReference type="InterPro" id="IPR016187">
    <property type="entry name" value="CTDL_fold"/>
</dbReference>
<evidence type="ECO:0000313" key="4">
    <source>
        <dbReference type="Proteomes" id="UP000261420"/>
    </source>
</evidence>
<evidence type="ECO:0000313" key="3">
    <source>
        <dbReference type="Ensembl" id="ENSSDUP00000024438.1"/>
    </source>
</evidence>
<dbReference type="PROSITE" id="PS50041">
    <property type="entry name" value="C_TYPE_LECTIN_2"/>
    <property type="match status" value="1"/>
</dbReference>
<sequence>MAGRFFSLSGDQEKKPPPTPAPGDGKCLPFWVPYGRYCYYVYNEQQGFSWPDSRHYCQSIRAELVSIHSRAEVEFIRNLNYTKRHNVWIGLTRDRNCECRTMIPMTSLGFLNWAPGEPNSAFHPGDVAEENCKYICKFYDFLMPYYTMTFVDVLYHSIL</sequence>
<dbReference type="InterPro" id="IPR050111">
    <property type="entry name" value="C-type_lectin/snaclec_domain"/>
</dbReference>
<reference evidence="3" key="1">
    <citation type="submission" date="2025-08" db="UniProtKB">
        <authorList>
            <consortium name="Ensembl"/>
        </authorList>
    </citation>
    <scope>IDENTIFICATION</scope>
</reference>
<dbReference type="STRING" id="41447.ENSSDUP00000024438"/>
<dbReference type="SMART" id="SM00034">
    <property type="entry name" value="CLECT"/>
    <property type="match status" value="1"/>
</dbReference>
<dbReference type="CDD" id="cd00037">
    <property type="entry name" value="CLECT"/>
    <property type="match status" value="1"/>
</dbReference>
<dbReference type="Proteomes" id="UP000261420">
    <property type="component" value="Unplaced"/>
</dbReference>
<dbReference type="OMA" id="RNCECRT"/>
<dbReference type="Ensembl" id="ENSSDUT00000024896.1">
    <property type="protein sequence ID" value="ENSSDUP00000024438.1"/>
    <property type="gene ID" value="ENSSDUG00000017743.1"/>
</dbReference>
<keyword evidence="4" id="KW-1185">Reference proteome</keyword>
<name>A0A3B4V0Z3_SERDU</name>
<organism evidence="3 4">
    <name type="scientific">Seriola dumerili</name>
    <name type="common">Greater amberjack</name>
    <name type="synonym">Caranx dumerili</name>
    <dbReference type="NCBI Taxonomy" id="41447"/>
    <lineage>
        <taxon>Eukaryota</taxon>
        <taxon>Metazoa</taxon>
        <taxon>Chordata</taxon>
        <taxon>Craniata</taxon>
        <taxon>Vertebrata</taxon>
        <taxon>Euteleostomi</taxon>
        <taxon>Actinopterygii</taxon>
        <taxon>Neopterygii</taxon>
        <taxon>Teleostei</taxon>
        <taxon>Neoteleostei</taxon>
        <taxon>Acanthomorphata</taxon>
        <taxon>Carangaria</taxon>
        <taxon>Carangiformes</taxon>
        <taxon>Carangidae</taxon>
        <taxon>Seriola</taxon>
    </lineage>
</organism>
<feature type="domain" description="C-type lectin" evidence="2">
    <location>
        <begin position="34"/>
        <end position="132"/>
    </location>
</feature>
<evidence type="ECO:0000256" key="1">
    <source>
        <dbReference type="SAM" id="MobiDB-lite"/>
    </source>
</evidence>